<sequence precursor="true">MAKEKKSGFRINRVTTRATVAAWVMLMVFGVVRTVVAEGWEVAKGPLMTRWAKEVNPTNAHPEYPRPQLVRADWLNLNGLWDYAITPGGTSEVKSYQGKILVPYPLESALSGVMKHLDETNKLWYRRTFTVPREWSDRHVRLNFGAVDWQTWIYVNGKEVGAHRGGYDAFSFDISEYLKREGEEEIEVAVMDPTEGDQPRGKQSRKPEGIFYTPTSGIWQTVWLEPVSKVCIDNLKLVPDIDAQVLTVKAGVNSLAENVMVEAVALAGGKEVGRVVGLANKELSLRINAPHLWTPQDPFLYDLQVTLRQGGRKIDSVDSYFGMRKVSLRKDSRGITRIALNDVPIFQIGTLDQGFWPDGIYTAPTDEALRYDIEFLKQAGFNLTRKHVKVEPDRWYYWCDKLGLFVWQDMPSGNNGTPEGRAEFEGELRRMLQGLRNHPSIVMWVLFNEGWSQYDTERLVQWIKTLDPTRLVDNASGWTDKHTGDVVDAHSYPGPEAVLGESGRAAVLGEFGGLGLGMEGHQWSKQSWGYQIMGNVEALNERYCALMKRVWTFHEYAGLSAAVYTQTTDVETECNGLLTYDRAVAKIDLKVAQPVTSGARREASMQIVMPDALCGMVTWKYSFEVPDTNWMMLNYDAANWKEGPAGFGTFGTPGSMVHTKWNTSDIWLRREFTVNERSLDAIKFELHHDEDVEVYLNGVLAAQASGFVTDYYQVEPFSEAAATLHQGTNLIAVHCHQTGGGQYVDVGIVRSETLPAANSKK</sequence>
<dbReference type="Gene3D" id="2.60.40.10">
    <property type="entry name" value="Immunoglobulins"/>
    <property type="match status" value="1"/>
</dbReference>
<comment type="caution">
    <text evidence="7">The sequence shown here is derived from an EMBL/GenBank/DDBJ whole genome shotgun (WGS) entry which is preliminary data.</text>
</comment>
<evidence type="ECO:0000259" key="4">
    <source>
        <dbReference type="Pfam" id="PF00703"/>
    </source>
</evidence>
<dbReference type="PANTHER" id="PTHR42732">
    <property type="entry name" value="BETA-GALACTOSIDASE"/>
    <property type="match status" value="1"/>
</dbReference>
<dbReference type="EMBL" id="ABOX02000002">
    <property type="protein sequence ID" value="EEF63188.1"/>
    <property type="molecule type" value="Genomic_DNA"/>
</dbReference>
<dbReference type="Pfam" id="PF02836">
    <property type="entry name" value="Glyco_hydro_2_C"/>
    <property type="match status" value="1"/>
</dbReference>
<dbReference type="Pfam" id="PF02837">
    <property type="entry name" value="Glyco_hydro_2_N"/>
    <property type="match status" value="1"/>
</dbReference>
<comment type="similarity">
    <text evidence="1">Belongs to the glycosyl hydrolase 2 family.</text>
</comment>
<dbReference type="InterPro" id="IPR006103">
    <property type="entry name" value="Glyco_hydro_2_cat"/>
</dbReference>
<dbReference type="GO" id="GO:0005975">
    <property type="term" value="P:carbohydrate metabolic process"/>
    <property type="evidence" value="ECO:0007669"/>
    <property type="project" value="InterPro"/>
</dbReference>
<evidence type="ECO:0000256" key="2">
    <source>
        <dbReference type="ARBA" id="ARBA00022801"/>
    </source>
</evidence>
<keyword evidence="3" id="KW-0326">Glycosidase</keyword>
<evidence type="ECO:0000259" key="6">
    <source>
        <dbReference type="Pfam" id="PF02837"/>
    </source>
</evidence>
<accession>B9XB03</accession>
<evidence type="ECO:0000313" key="8">
    <source>
        <dbReference type="Proteomes" id="UP000003688"/>
    </source>
</evidence>
<dbReference type="SUPFAM" id="SSF51445">
    <property type="entry name" value="(Trans)glycosidases"/>
    <property type="match status" value="1"/>
</dbReference>
<reference evidence="7 8" key="1">
    <citation type="journal article" date="2011" name="J. Bacteriol.">
        <title>Genome sequence of 'Pedosphaera parvula' Ellin514, an aerobic Verrucomicrobial isolate from pasture soil.</title>
        <authorList>
            <person name="Kant R."/>
            <person name="van Passel M.W."/>
            <person name="Sangwan P."/>
            <person name="Palva A."/>
            <person name="Lucas S."/>
            <person name="Copeland A."/>
            <person name="Lapidus A."/>
            <person name="Glavina Del Rio T."/>
            <person name="Dalin E."/>
            <person name="Tice H."/>
            <person name="Bruce D."/>
            <person name="Goodwin L."/>
            <person name="Pitluck S."/>
            <person name="Chertkov O."/>
            <person name="Larimer F.W."/>
            <person name="Land M.L."/>
            <person name="Hauser L."/>
            <person name="Brettin T.S."/>
            <person name="Detter J.C."/>
            <person name="Han S."/>
            <person name="de Vos W.M."/>
            <person name="Janssen P.H."/>
            <person name="Smidt H."/>
        </authorList>
    </citation>
    <scope>NUCLEOTIDE SEQUENCE [LARGE SCALE GENOMIC DNA]</scope>
    <source>
        <strain evidence="7 8">Ellin514</strain>
    </source>
</reference>
<dbReference type="SUPFAM" id="SSF49303">
    <property type="entry name" value="beta-Galactosidase/glucuronidase domain"/>
    <property type="match status" value="1"/>
</dbReference>
<evidence type="ECO:0000256" key="3">
    <source>
        <dbReference type="ARBA" id="ARBA00023295"/>
    </source>
</evidence>
<dbReference type="InterPro" id="IPR006104">
    <property type="entry name" value="Glyco_hydro_2_N"/>
</dbReference>
<dbReference type="STRING" id="320771.Cflav_PD5823"/>
<name>B9XB03_PEDPL</name>
<dbReference type="PROSITE" id="PS00608">
    <property type="entry name" value="GLYCOSYL_HYDROL_F2_2"/>
    <property type="match status" value="1"/>
</dbReference>
<feature type="domain" description="Glycosyl hydrolases family 2 sugar binding" evidence="6">
    <location>
        <begin position="102"/>
        <end position="196"/>
    </location>
</feature>
<dbReference type="InterPro" id="IPR006102">
    <property type="entry name" value="Ig-like_GH2"/>
</dbReference>
<proteinExistence type="inferred from homology"/>
<dbReference type="AlphaFoldDB" id="B9XB03"/>
<dbReference type="Gene3D" id="3.20.20.80">
    <property type="entry name" value="Glycosidases"/>
    <property type="match status" value="1"/>
</dbReference>
<dbReference type="InterPro" id="IPR008979">
    <property type="entry name" value="Galactose-bd-like_sf"/>
</dbReference>
<evidence type="ECO:0000256" key="1">
    <source>
        <dbReference type="ARBA" id="ARBA00007401"/>
    </source>
</evidence>
<dbReference type="Gene3D" id="2.60.120.260">
    <property type="entry name" value="Galactose-binding domain-like"/>
    <property type="match status" value="2"/>
</dbReference>
<dbReference type="InterPro" id="IPR051913">
    <property type="entry name" value="GH2_Domain-Containing"/>
</dbReference>
<dbReference type="Proteomes" id="UP000003688">
    <property type="component" value="Unassembled WGS sequence"/>
</dbReference>
<dbReference type="SUPFAM" id="SSF49785">
    <property type="entry name" value="Galactose-binding domain-like"/>
    <property type="match status" value="2"/>
</dbReference>
<dbReference type="PANTHER" id="PTHR42732:SF2">
    <property type="entry name" value="BETA-MANNOSIDASE"/>
    <property type="match status" value="1"/>
</dbReference>
<dbReference type="GO" id="GO:0004553">
    <property type="term" value="F:hydrolase activity, hydrolyzing O-glycosyl compounds"/>
    <property type="evidence" value="ECO:0007669"/>
    <property type="project" value="InterPro"/>
</dbReference>
<dbReference type="InterPro" id="IPR017853">
    <property type="entry name" value="GH"/>
</dbReference>
<gene>
    <name evidence="7" type="ORF">Cflav_PD5823</name>
</gene>
<evidence type="ECO:0000313" key="7">
    <source>
        <dbReference type="EMBL" id="EEF63188.1"/>
    </source>
</evidence>
<dbReference type="Pfam" id="PF00703">
    <property type="entry name" value="Glyco_hydro_2"/>
    <property type="match status" value="1"/>
</dbReference>
<evidence type="ECO:0000259" key="5">
    <source>
        <dbReference type="Pfam" id="PF02836"/>
    </source>
</evidence>
<dbReference type="RefSeq" id="WP_007413001.1">
    <property type="nucleotide sequence ID" value="NZ_ABOX02000002.1"/>
</dbReference>
<keyword evidence="8" id="KW-1185">Reference proteome</keyword>
<protein>
    <submittedName>
        <fullName evidence="7">Glycoside hydrolase family 2 sugar binding</fullName>
    </submittedName>
</protein>
<organism evidence="7 8">
    <name type="scientific">Pedosphaera parvula (strain Ellin514)</name>
    <dbReference type="NCBI Taxonomy" id="320771"/>
    <lineage>
        <taxon>Bacteria</taxon>
        <taxon>Pseudomonadati</taxon>
        <taxon>Verrucomicrobiota</taxon>
        <taxon>Pedosphaerae</taxon>
        <taxon>Pedosphaerales</taxon>
        <taxon>Pedosphaeraceae</taxon>
        <taxon>Pedosphaera</taxon>
    </lineage>
</organism>
<feature type="domain" description="Glycoside hydrolase family 2 catalytic" evidence="5">
    <location>
        <begin position="367"/>
        <end position="480"/>
    </location>
</feature>
<dbReference type="InterPro" id="IPR036156">
    <property type="entry name" value="Beta-gal/glucu_dom_sf"/>
</dbReference>
<dbReference type="InterPro" id="IPR023232">
    <property type="entry name" value="Glyco_hydro_2_AS"/>
</dbReference>
<keyword evidence="2 7" id="KW-0378">Hydrolase</keyword>
<dbReference type="InterPro" id="IPR013783">
    <property type="entry name" value="Ig-like_fold"/>
</dbReference>
<feature type="domain" description="Glycoside hydrolase family 2 immunoglobulin-like beta-sandwich" evidence="4">
    <location>
        <begin position="278"/>
        <end position="324"/>
    </location>
</feature>